<gene>
    <name evidence="1" type="ORF">ACFSX4_07065</name>
</gene>
<sequence length="172" mass="20225">MTKLFTNLNLSITASRGTPYFLVSKDNRIRFDINYVNHNILNNIFSLLNISSGDLNLIYLDDVERFGKKYREDTSTVNDFFQTNEFEIISIKDEEENNKILNFHQIKNCKENDIINYILHISKGGYSNLLYFYSDNMIIKVGPDIMDIVHEDSNTITLMKVQFNGLYDKYYE</sequence>
<accession>A0ABW5WXY3</accession>
<keyword evidence="2" id="KW-1185">Reference proteome</keyword>
<name>A0ABW5WXY3_9STAP</name>
<organism evidence="1 2">
    <name type="scientific">Corticicoccus populi</name>
    <dbReference type="NCBI Taxonomy" id="1812821"/>
    <lineage>
        <taxon>Bacteria</taxon>
        <taxon>Bacillati</taxon>
        <taxon>Bacillota</taxon>
        <taxon>Bacilli</taxon>
        <taxon>Bacillales</taxon>
        <taxon>Staphylococcaceae</taxon>
        <taxon>Corticicoccus</taxon>
    </lineage>
</organism>
<proteinExistence type="predicted"/>
<dbReference type="Proteomes" id="UP001597519">
    <property type="component" value="Unassembled WGS sequence"/>
</dbReference>
<dbReference type="EMBL" id="JBHUOQ010000001">
    <property type="protein sequence ID" value="MFD2830229.1"/>
    <property type="molecule type" value="Genomic_DNA"/>
</dbReference>
<evidence type="ECO:0000313" key="2">
    <source>
        <dbReference type="Proteomes" id="UP001597519"/>
    </source>
</evidence>
<reference evidence="2" key="1">
    <citation type="journal article" date="2019" name="Int. J. Syst. Evol. Microbiol.">
        <title>The Global Catalogue of Microorganisms (GCM) 10K type strain sequencing project: providing services to taxonomists for standard genome sequencing and annotation.</title>
        <authorList>
            <consortium name="The Broad Institute Genomics Platform"/>
            <consortium name="The Broad Institute Genome Sequencing Center for Infectious Disease"/>
            <person name="Wu L."/>
            <person name="Ma J."/>
        </authorList>
    </citation>
    <scope>NUCLEOTIDE SEQUENCE [LARGE SCALE GENOMIC DNA]</scope>
    <source>
        <strain evidence="2">KCTC 33575</strain>
    </source>
</reference>
<evidence type="ECO:0000313" key="1">
    <source>
        <dbReference type="EMBL" id="MFD2830229.1"/>
    </source>
</evidence>
<dbReference type="RefSeq" id="WP_377772956.1">
    <property type="nucleotide sequence ID" value="NZ_JBHUOQ010000001.1"/>
</dbReference>
<protein>
    <submittedName>
        <fullName evidence="1">Uncharacterized protein</fullName>
    </submittedName>
</protein>
<comment type="caution">
    <text evidence="1">The sequence shown here is derived from an EMBL/GenBank/DDBJ whole genome shotgun (WGS) entry which is preliminary data.</text>
</comment>